<evidence type="ECO:0000256" key="5">
    <source>
        <dbReference type="ARBA" id="ARBA00022960"/>
    </source>
</evidence>
<keyword evidence="4 9" id="KW-0812">Transmembrane</keyword>
<proteinExistence type="inferred from homology"/>
<dbReference type="PIRSF" id="PIRSF018472">
    <property type="entry name" value="MreD_proteobac"/>
    <property type="match status" value="1"/>
</dbReference>
<dbReference type="NCBIfam" id="TIGR03426">
    <property type="entry name" value="shape_MreD"/>
    <property type="match status" value="1"/>
</dbReference>
<feature type="transmembrane region" description="Helical" evidence="9">
    <location>
        <begin position="35"/>
        <end position="57"/>
    </location>
</feature>
<dbReference type="PANTHER" id="PTHR37484:SF1">
    <property type="entry name" value="ROD SHAPE-DETERMINING PROTEIN MRED"/>
    <property type="match status" value="1"/>
</dbReference>
<dbReference type="RefSeq" id="WP_377367646.1">
    <property type="nucleotide sequence ID" value="NZ_JBHTMN010000012.1"/>
</dbReference>
<comment type="function">
    <text evidence="8">Involved in formation of the rod shape of the cell. May also contribute to regulation of formation of penicillin-binding proteins.</text>
</comment>
<feature type="transmembrane region" description="Helical" evidence="9">
    <location>
        <begin position="99"/>
        <end position="116"/>
    </location>
</feature>
<evidence type="ECO:0000256" key="8">
    <source>
        <dbReference type="PIRNR" id="PIRNR018472"/>
    </source>
</evidence>
<feature type="transmembrane region" description="Helical" evidence="9">
    <location>
        <begin position="128"/>
        <end position="147"/>
    </location>
</feature>
<evidence type="ECO:0000256" key="9">
    <source>
        <dbReference type="SAM" id="Phobius"/>
    </source>
</evidence>
<dbReference type="InterPro" id="IPR026034">
    <property type="entry name" value="MreD_proteobac"/>
</dbReference>
<evidence type="ECO:0000256" key="2">
    <source>
        <dbReference type="ARBA" id="ARBA00007776"/>
    </source>
</evidence>
<keyword evidence="11" id="KW-1185">Reference proteome</keyword>
<keyword evidence="6 9" id="KW-1133">Transmembrane helix</keyword>
<name>A0ABW4B1I1_9GAMM</name>
<feature type="transmembrane region" description="Helical" evidence="9">
    <location>
        <begin position="69"/>
        <end position="87"/>
    </location>
</feature>
<evidence type="ECO:0000256" key="4">
    <source>
        <dbReference type="ARBA" id="ARBA00022692"/>
    </source>
</evidence>
<dbReference type="Pfam" id="PF04093">
    <property type="entry name" value="MreD"/>
    <property type="match status" value="1"/>
</dbReference>
<comment type="caution">
    <text evidence="10">The sequence shown here is derived from an EMBL/GenBank/DDBJ whole genome shotgun (WGS) entry which is preliminary data.</text>
</comment>
<evidence type="ECO:0000256" key="1">
    <source>
        <dbReference type="ARBA" id="ARBA00004651"/>
    </source>
</evidence>
<accession>A0ABW4B1I1</accession>
<evidence type="ECO:0000313" key="11">
    <source>
        <dbReference type="Proteomes" id="UP001597059"/>
    </source>
</evidence>
<comment type="subcellular location">
    <subcellularLocation>
        <location evidence="8">Cell inner membrane</location>
    </subcellularLocation>
    <subcellularLocation>
        <location evidence="1">Cell membrane</location>
        <topology evidence="1">Multi-pass membrane protein</topology>
    </subcellularLocation>
</comment>
<keyword evidence="7 8" id="KW-0472">Membrane</keyword>
<dbReference type="Proteomes" id="UP001597059">
    <property type="component" value="Unassembled WGS sequence"/>
</dbReference>
<reference evidence="11" key="1">
    <citation type="journal article" date="2019" name="Int. J. Syst. Evol. Microbiol.">
        <title>The Global Catalogue of Microorganisms (GCM) 10K type strain sequencing project: providing services to taxonomists for standard genome sequencing and annotation.</title>
        <authorList>
            <consortium name="The Broad Institute Genomics Platform"/>
            <consortium name="The Broad Institute Genome Sequencing Center for Infectious Disease"/>
            <person name="Wu L."/>
            <person name="Ma J."/>
        </authorList>
    </citation>
    <scope>NUCLEOTIDE SEQUENCE [LARGE SCALE GENOMIC DNA]</scope>
    <source>
        <strain evidence="11">JCM 30774</strain>
    </source>
</reference>
<dbReference type="EMBL" id="JBHTMN010000012">
    <property type="protein sequence ID" value="MFD1383917.1"/>
    <property type="molecule type" value="Genomic_DNA"/>
</dbReference>
<sequence>MKSSFVFILTFIVALMLEGLTFPAEFIWFRPEWALLVVLYWVIALPLRVGVGVAWFLGLLVDLLQGGVMGQHSLTYVLITFMCVVLYKRLRMYRRWQQALFVFLLVSINQLVGFWLDHYTGDAEPTLMIFMPAIVTALLWPWCFIILRSVRRIYSIR</sequence>
<keyword evidence="3 8" id="KW-1003">Cell membrane</keyword>
<keyword evidence="5 8" id="KW-0133">Cell shape</keyword>
<evidence type="ECO:0000256" key="7">
    <source>
        <dbReference type="ARBA" id="ARBA00023136"/>
    </source>
</evidence>
<dbReference type="PANTHER" id="PTHR37484">
    <property type="entry name" value="ROD SHAPE-DETERMINING PROTEIN MRED"/>
    <property type="match status" value="1"/>
</dbReference>
<evidence type="ECO:0000256" key="3">
    <source>
        <dbReference type="ARBA" id="ARBA00022475"/>
    </source>
</evidence>
<comment type="similarity">
    <text evidence="2 8">Belongs to the MreD family.</text>
</comment>
<gene>
    <name evidence="10" type="primary">mreD</name>
    <name evidence="10" type="ORF">ACFQ45_11080</name>
</gene>
<keyword evidence="8" id="KW-0997">Cell inner membrane</keyword>
<protein>
    <recommendedName>
        <fullName evidence="8">Rod shape-determining protein MreD</fullName>
    </recommendedName>
</protein>
<feature type="transmembrane region" description="Helical" evidence="9">
    <location>
        <begin position="6"/>
        <end position="28"/>
    </location>
</feature>
<evidence type="ECO:0000256" key="6">
    <source>
        <dbReference type="ARBA" id="ARBA00022989"/>
    </source>
</evidence>
<organism evidence="10 11">
    <name type="scientific">Rhodanobacter aciditrophus</name>
    <dbReference type="NCBI Taxonomy" id="1623218"/>
    <lineage>
        <taxon>Bacteria</taxon>
        <taxon>Pseudomonadati</taxon>
        <taxon>Pseudomonadota</taxon>
        <taxon>Gammaproteobacteria</taxon>
        <taxon>Lysobacterales</taxon>
        <taxon>Rhodanobacteraceae</taxon>
        <taxon>Rhodanobacter</taxon>
    </lineage>
</organism>
<evidence type="ECO:0000313" key="10">
    <source>
        <dbReference type="EMBL" id="MFD1383917.1"/>
    </source>
</evidence>
<dbReference type="InterPro" id="IPR007227">
    <property type="entry name" value="Cell_shape_determining_MreD"/>
</dbReference>